<dbReference type="EC" id="2.7.13.3" evidence="3"/>
<protein>
    <recommendedName>
        <fullName evidence="3">histidine kinase</fullName>
        <ecNumber evidence="3">2.7.13.3</ecNumber>
    </recommendedName>
</protein>
<dbReference type="Pfam" id="PF02518">
    <property type="entry name" value="HATPase_c"/>
    <property type="match status" value="1"/>
</dbReference>
<comment type="subcellular location">
    <subcellularLocation>
        <location evidence="2">Cell membrane</location>
        <topology evidence="2">Multi-pass membrane protein</topology>
    </subcellularLocation>
</comment>
<evidence type="ECO:0000256" key="2">
    <source>
        <dbReference type="ARBA" id="ARBA00004651"/>
    </source>
</evidence>
<evidence type="ECO:0000256" key="8">
    <source>
        <dbReference type="ARBA" id="ARBA00022741"/>
    </source>
</evidence>
<dbReference type="InterPro" id="IPR033479">
    <property type="entry name" value="dCache_1"/>
</dbReference>
<dbReference type="Proteomes" id="UP000275281">
    <property type="component" value="Unassembled WGS sequence"/>
</dbReference>
<dbReference type="GO" id="GO:0005524">
    <property type="term" value="F:ATP binding"/>
    <property type="evidence" value="ECO:0007669"/>
    <property type="project" value="UniProtKB-KW"/>
</dbReference>
<dbReference type="GO" id="GO:0000155">
    <property type="term" value="F:phosphorelay sensor kinase activity"/>
    <property type="evidence" value="ECO:0007669"/>
    <property type="project" value="InterPro"/>
</dbReference>
<keyword evidence="13 15" id="KW-0472">Membrane</keyword>
<evidence type="ECO:0000256" key="1">
    <source>
        <dbReference type="ARBA" id="ARBA00000085"/>
    </source>
</evidence>
<dbReference type="InterPro" id="IPR004358">
    <property type="entry name" value="Sig_transdc_His_kin-like_C"/>
</dbReference>
<dbReference type="Gene3D" id="3.40.50.2300">
    <property type="match status" value="2"/>
</dbReference>
<evidence type="ECO:0000259" key="16">
    <source>
        <dbReference type="PROSITE" id="PS50109"/>
    </source>
</evidence>
<dbReference type="CDD" id="cd16922">
    <property type="entry name" value="HATPase_EvgS-ArcB-TorS-like"/>
    <property type="match status" value="1"/>
</dbReference>
<reference evidence="18 19" key="1">
    <citation type="submission" date="2018-11" db="EMBL/GenBank/DDBJ databases">
        <authorList>
            <person name="Ye M.-Q."/>
            <person name="Du Z.-J."/>
        </authorList>
    </citation>
    <scope>NUCLEOTIDE SEQUENCE [LARGE SCALE GENOMIC DNA]</scope>
    <source>
        <strain evidence="18 19">U0105</strain>
    </source>
</reference>
<evidence type="ECO:0000256" key="14">
    <source>
        <dbReference type="PROSITE-ProRule" id="PRU00169"/>
    </source>
</evidence>
<evidence type="ECO:0000313" key="19">
    <source>
        <dbReference type="Proteomes" id="UP000275281"/>
    </source>
</evidence>
<evidence type="ECO:0000313" key="18">
    <source>
        <dbReference type="EMBL" id="RPJ65223.1"/>
    </source>
</evidence>
<dbReference type="SMART" id="SM00387">
    <property type="entry name" value="HATPase_c"/>
    <property type="match status" value="1"/>
</dbReference>
<keyword evidence="6" id="KW-0808">Transferase</keyword>
<evidence type="ECO:0000256" key="10">
    <source>
        <dbReference type="ARBA" id="ARBA00022840"/>
    </source>
</evidence>
<comment type="catalytic activity">
    <reaction evidence="1">
        <text>ATP + protein L-histidine = ADP + protein N-phospho-L-histidine.</text>
        <dbReference type="EC" id="2.7.13.3"/>
    </reaction>
</comment>
<keyword evidence="7 15" id="KW-0812">Transmembrane</keyword>
<evidence type="ECO:0000256" key="7">
    <source>
        <dbReference type="ARBA" id="ARBA00022692"/>
    </source>
</evidence>
<keyword evidence="4" id="KW-1003">Cell membrane</keyword>
<dbReference type="CDD" id="cd17546">
    <property type="entry name" value="REC_hyHK_CKI1_RcsC-like"/>
    <property type="match status" value="1"/>
</dbReference>
<keyword evidence="10" id="KW-0067">ATP-binding</keyword>
<dbReference type="PROSITE" id="PS50109">
    <property type="entry name" value="HIS_KIN"/>
    <property type="match status" value="1"/>
</dbReference>
<dbReference type="Pfam" id="PF00512">
    <property type="entry name" value="HisKA"/>
    <property type="match status" value="1"/>
</dbReference>
<evidence type="ECO:0000259" key="17">
    <source>
        <dbReference type="PROSITE" id="PS50110"/>
    </source>
</evidence>
<dbReference type="SMART" id="SM00448">
    <property type="entry name" value="REC"/>
    <property type="match status" value="2"/>
</dbReference>
<proteinExistence type="predicted"/>
<feature type="domain" description="Histidine kinase" evidence="16">
    <location>
        <begin position="357"/>
        <end position="575"/>
    </location>
</feature>
<name>A0A3N5XXP0_9ALTE</name>
<evidence type="ECO:0000256" key="11">
    <source>
        <dbReference type="ARBA" id="ARBA00022989"/>
    </source>
</evidence>
<dbReference type="SUPFAM" id="SSF52172">
    <property type="entry name" value="CheY-like"/>
    <property type="match status" value="2"/>
</dbReference>
<feature type="modified residue" description="4-aspartylphosphate" evidence="14">
    <location>
        <position position="773"/>
    </location>
</feature>
<dbReference type="Gene3D" id="3.30.565.10">
    <property type="entry name" value="Histidine kinase-like ATPase, C-terminal domain"/>
    <property type="match status" value="1"/>
</dbReference>
<feature type="domain" description="Response regulatory" evidence="17">
    <location>
        <begin position="724"/>
        <end position="842"/>
    </location>
</feature>
<keyword evidence="5 14" id="KW-0597">Phosphoprotein</keyword>
<dbReference type="OrthoDB" id="9810730at2"/>
<dbReference type="InterPro" id="IPR036097">
    <property type="entry name" value="HisK_dim/P_sf"/>
</dbReference>
<dbReference type="InterPro" id="IPR003661">
    <property type="entry name" value="HisK_dim/P_dom"/>
</dbReference>
<evidence type="ECO:0000256" key="6">
    <source>
        <dbReference type="ARBA" id="ARBA00022679"/>
    </source>
</evidence>
<keyword evidence="11 15" id="KW-1133">Transmembrane helix</keyword>
<comment type="caution">
    <text evidence="18">The sequence shown here is derived from an EMBL/GenBank/DDBJ whole genome shotgun (WGS) entry which is preliminary data.</text>
</comment>
<keyword evidence="19" id="KW-1185">Reference proteome</keyword>
<dbReference type="FunFam" id="3.30.565.10:FF:000010">
    <property type="entry name" value="Sensor histidine kinase RcsC"/>
    <property type="match status" value="1"/>
</dbReference>
<dbReference type="GO" id="GO:0005886">
    <property type="term" value="C:plasma membrane"/>
    <property type="evidence" value="ECO:0007669"/>
    <property type="project" value="UniProtKB-SubCell"/>
</dbReference>
<dbReference type="PANTHER" id="PTHR45339:SF1">
    <property type="entry name" value="HYBRID SIGNAL TRANSDUCTION HISTIDINE KINASE J"/>
    <property type="match status" value="1"/>
</dbReference>
<gene>
    <name evidence="18" type="ORF">DRW07_15035</name>
</gene>
<accession>A0A3N5XXP0</accession>
<feature type="modified residue" description="4-aspartylphosphate" evidence="14">
    <location>
        <position position="644"/>
    </location>
</feature>
<dbReference type="PRINTS" id="PR00344">
    <property type="entry name" value="BCTRLSENSOR"/>
</dbReference>
<sequence length="850" mass="94427">MKNLKALLSFLILFSVALPVLLSTVISSFIIEGIAEEQIHQRFISEVGHVERHVTAIFDQVEARANFLANTNLVKNSLGQLPQYQQKTNISAESIELTSPLLQQIYQQFQNIGNSMPDIAYVYLGDRRGGYLQWPTGSLPDNYDPTKRPWYVSGLQGKGNIVRPPAYYWAQDDTVVISTVRSLTLENSWSGVLGVDVSLAQLNDILRNIDLQFDERFLLIEKGGRILADTGNKDSLFGNLSEFASESVIEKFRRMGHTEEAQITLDGELNWVSKFEFSELGWTFFVLVPFDALALQSRKVNAYSMYIALICVVIFCLIGYGIAAKITNLIRTREHQLVDAKSQAEQAVVAKSQFLANMSHEIRTPLNGVLGMTQLLAKTSMTHEQKQKVDTILLSGNRLMHLINEVLDLSKVEANELVLSPRSVQLARLLSNLVLSFKASAQEKHLDLILHAQDLEHIVAELDDAKLGQVISNLLSNAIKFTSKGYVSVKATITDNARMLRVEVSDSGIGLTAEQCDIIFDAFKQADSSTSRKYGGTGLGLALSAAIIEIMGGKLKVASEPDIGSTFYFSVPVDILENETQHEQTYETQWAGLKVLILDDIKPNLDVLSEILANVNAHVECFIEPFKALERICAGEHFDVVIVDYMMPGIDGIDWIQKANPGPKTRRILFTSVEDASTTQRAKSYFHKVIYKPALERDILSLINTETKSAPVEHSESPTLMQGKILVVEDNEINFMILDTLLKGMGLQVIWAEDGEKGVEYYEQDSFDVIFMDCMLPGIDGYQATQAIRASAKPGSTSIPIIALTADTTGDNEAKCLDAGMTDYLTKPFNVDKLQSVLCRYLKPAERDDA</sequence>
<dbReference type="InterPro" id="IPR005467">
    <property type="entry name" value="His_kinase_dom"/>
</dbReference>
<dbReference type="Pfam" id="PF02743">
    <property type="entry name" value="dCache_1"/>
    <property type="match status" value="1"/>
</dbReference>
<dbReference type="PROSITE" id="PS50110">
    <property type="entry name" value="RESPONSE_REGULATORY"/>
    <property type="match status" value="2"/>
</dbReference>
<evidence type="ECO:0000256" key="3">
    <source>
        <dbReference type="ARBA" id="ARBA00012438"/>
    </source>
</evidence>
<dbReference type="Pfam" id="PF00072">
    <property type="entry name" value="Response_reg"/>
    <property type="match status" value="2"/>
</dbReference>
<evidence type="ECO:0000256" key="4">
    <source>
        <dbReference type="ARBA" id="ARBA00022475"/>
    </source>
</evidence>
<keyword evidence="9 18" id="KW-0418">Kinase</keyword>
<dbReference type="FunFam" id="1.10.287.130:FF:000004">
    <property type="entry name" value="Ethylene receptor 1"/>
    <property type="match status" value="1"/>
</dbReference>
<evidence type="ECO:0000256" key="13">
    <source>
        <dbReference type="ARBA" id="ARBA00023136"/>
    </source>
</evidence>
<evidence type="ECO:0000256" key="12">
    <source>
        <dbReference type="ARBA" id="ARBA00023012"/>
    </source>
</evidence>
<dbReference type="AlphaFoldDB" id="A0A3N5XXP0"/>
<dbReference type="InterPro" id="IPR036890">
    <property type="entry name" value="HATPase_C_sf"/>
</dbReference>
<evidence type="ECO:0000256" key="5">
    <source>
        <dbReference type="ARBA" id="ARBA00022553"/>
    </source>
</evidence>
<evidence type="ECO:0000256" key="15">
    <source>
        <dbReference type="SAM" id="Phobius"/>
    </source>
</evidence>
<dbReference type="SMART" id="SM00388">
    <property type="entry name" value="HisKA"/>
    <property type="match status" value="1"/>
</dbReference>
<dbReference type="SUPFAM" id="SSF55874">
    <property type="entry name" value="ATPase domain of HSP90 chaperone/DNA topoisomerase II/histidine kinase"/>
    <property type="match status" value="1"/>
</dbReference>
<dbReference type="InterPro" id="IPR001789">
    <property type="entry name" value="Sig_transdc_resp-reg_receiver"/>
</dbReference>
<dbReference type="RefSeq" id="WP_124028770.1">
    <property type="nucleotide sequence ID" value="NZ_JBHRSN010000014.1"/>
</dbReference>
<dbReference type="InterPro" id="IPR003594">
    <property type="entry name" value="HATPase_dom"/>
</dbReference>
<keyword evidence="8" id="KW-0547">Nucleotide-binding</keyword>
<dbReference type="EMBL" id="RPOK01000005">
    <property type="protein sequence ID" value="RPJ65223.1"/>
    <property type="molecule type" value="Genomic_DNA"/>
</dbReference>
<keyword evidence="12" id="KW-0902">Two-component regulatory system</keyword>
<evidence type="ECO:0000256" key="9">
    <source>
        <dbReference type="ARBA" id="ARBA00022777"/>
    </source>
</evidence>
<dbReference type="Gene3D" id="3.30.450.20">
    <property type="entry name" value="PAS domain"/>
    <property type="match status" value="1"/>
</dbReference>
<organism evidence="18 19">
    <name type="scientific">Alteromonas sediminis</name>
    <dbReference type="NCBI Taxonomy" id="2259342"/>
    <lineage>
        <taxon>Bacteria</taxon>
        <taxon>Pseudomonadati</taxon>
        <taxon>Pseudomonadota</taxon>
        <taxon>Gammaproteobacteria</taxon>
        <taxon>Alteromonadales</taxon>
        <taxon>Alteromonadaceae</taxon>
        <taxon>Alteromonas/Salinimonas group</taxon>
        <taxon>Alteromonas</taxon>
    </lineage>
</organism>
<dbReference type="CDD" id="cd00082">
    <property type="entry name" value="HisKA"/>
    <property type="match status" value="1"/>
</dbReference>
<feature type="transmembrane region" description="Helical" evidence="15">
    <location>
        <begin position="303"/>
        <end position="323"/>
    </location>
</feature>
<feature type="domain" description="Response regulatory" evidence="17">
    <location>
        <begin position="594"/>
        <end position="707"/>
    </location>
</feature>
<dbReference type="PANTHER" id="PTHR45339">
    <property type="entry name" value="HYBRID SIGNAL TRANSDUCTION HISTIDINE KINASE J"/>
    <property type="match status" value="1"/>
</dbReference>
<dbReference type="InterPro" id="IPR011006">
    <property type="entry name" value="CheY-like_superfamily"/>
</dbReference>
<dbReference type="SUPFAM" id="SSF47384">
    <property type="entry name" value="Homodimeric domain of signal transducing histidine kinase"/>
    <property type="match status" value="1"/>
</dbReference>
<dbReference type="Gene3D" id="1.10.287.130">
    <property type="match status" value="1"/>
</dbReference>